<evidence type="ECO:0000256" key="4">
    <source>
        <dbReference type="ARBA" id="ARBA00022475"/>
    </source>
</evidence>
<keyword evidence="7 9" id="KW-1133">Transmembrane helix</keyword>
<evidence type="ECO:0000313" key="11">
    <source>
        <dbReference type="EMBL" id="MBA2132363.1"/>
    </source>
</evidence>
<feature type="transmembrane region" description="Helical" evidence="9">
    <location>
        <begin position="151"/>
        <end position="170"/>
    </location>
</feature>
<dbReference type="Gene3D" id="1.10.3720.10">
    <property type="entry name" value="MetI-like"/>
    <property type="match status" value="1"/>
</dbReference>
<dbReference type="CDD" id="cd06261">
    <property type="entry name" value="TM_PBP2"/>
    <property type="match status" value="1"/>
</dbReference>
<feature type="domain" description="ABC transmembrane type-1" evidence="10">
    <location>
        <begin position="79"/>
        <end position="266"/>
    </location>
</feature>
<feature type="transmembrane region" description="Helical" evidence="9">
    <location>
        <begin position="191"/>
        <end position="213"/>
    </location>
</feature>
<keyword evidence="3 9" id="KW-0813">Transport</keyword>
<proteinExistence type="inferred from homology"/>
<keyword evidence="8 9" id="KW-0472">Membrane</keyword>
<comment type="caution">
    <text evidence="11">The sequence shown here is derived from an EMBL/GenBank/DDBJ whole genome shotgun (WGS) entry which is preliminary data.</text>
</comment>
<dbReference type="InterPro" id="IPR050901">
    <property type="entry name" value="BP-dep_ABC_trans_perm"/>
</dbReference>
<dbReference type="Pfam" id="PF00528">
    <property type="entry name" value="BPD_transp_1"/>
    <property type="match status" value="1"/>
</dbReference>
<evidence type="ECO:0000256" key="6">
    <source>
        <dbReference type="ARBA" id="ARBA00022692"/>
    </source>
</evidence>
<evidence type="ECO:0000256" key="7">
    <source>
        <dbReference type="ARBA" id="ARBA00022989"/>
    </source>
</evidence>
<evidence type="ECO:0000256" key="2">
    <source>
        <dbReference type="ARBA" id="ARBA00009047"/>
    </source>
</evidence>
<reference evidence="11" key="1">
    <citation type="submission" date="2020-06" db="EMBL/GenBank/DDBJ databases">
        <title>Novel chitinolytic bacterium.</title>
        <authorList>
            <person name="Ungkulpasvich U."/>
            <person name="Kosugi A."/>
            <person name="Uke A."/>
        </authorList>
    </citation>
    <scope>NUCLEOTIDE SEQUENCE</scope>
    <source>
        <strain evidence="11">UUS1-1</strain>
    </source>
</reference>
<dbReference type="EMBL" id="JAAKDE010000004">
    <property type="protein sequence ID" value="MBA2132363.1"/>
    <property type="molecule type" value="Genomic_DNA"/>
</dbReference>
<dbReference type="PROSITE" id="PS50928">
    <property type="entry name" value="ABC_TM1"/>
    <property type="match status" value="1"/>
</dbReference>
<evidence type="ECO:0000256" key="5">
    <source>
        <dbReference type="ARBA" id="ARBA00022597"/>
    </source>
</evidence>
<feature type="transmembrane region" description="Helical" evidence="9">
    <location>
        <begin position="250"/>
        <end position="270"/>
    </location>
</feature>
<feature type="transmembrane region" description="Helical" evidence="9">
    <location>
        <begin position="83"/>
        <end position="104"/>
    </location>
</feature>
<dbReference type="GO" id="GO:0055085">
    <property type="term" value="P:transmembrane transport"/>
    <property type="evidence" value="ECO:0007669"/>
    <property type="project" value="InterPro"/>
</dbReference>
<comment type="subcellular location">
    <subcellularLocation>
        <location evidence="1 9">Cell membrane</location>
        <topology evidence="1 9">Multi-pass membrane protein</topology>
    </subcellularLocation>
</comment>
<keyword evidence="5" id="KW-0762">Sugar transport</keyword>
<accession>A0A8J6LLQ4</accession>
<gene>
    <name evidence="11" type="ORF">G5B42_02210</name>
</gene>
<dbReference type="SUPFAM" id="SSF161098">
    <property type="entry name" value="MetI-like"/>
    <property type="match status" value="1"/>
</dbReference>
<dbReference type="GO" id="GO:0005886">
    <property type="term" value="C:plasma membrane"/>
    <property type="evidence" value="ECO:0007669"/>
    <property type="project" value="UniProtKB-SubCell"/>
</dbReference>
<comment type="similarity">
    <text evidence="2">Belongs to the binding-protein-dependent transport system permease family. MalFG subfamily.</text>
</comment>
<dbReference type="Proteomes" id="UP000657177">
    <property type="component" value="Unassembled WGS sequence"/>
</dbReference>
<keyword evidence="12" id="KW-1185">Reference proteome</keyword>
<dbReference type="PANTHER" id="PTHR32243">
    <property type="entry name" value="MALTOSE TRANSPORT SYSTEM PERMEASE-RELATED"/>
    <property type="match status" value="1"/>
</dbReference>
<keyword evidence="6 9" id="KW-0812">Transmembrane</keyword>
<feature type="transmembrane region" description="Helical" evidence="9">
    <location>
        <begin position="21"/>
        <end position="39"/>
    </location>
</feature>
<dbReference type="PANTHER" id="PTHR32243:SF50">
    <property type="entry name" value="MALTOSE_MALTODEXTRIN TRANSPORT SYSTEM PERMEASE PROTEIN MALG"/>
    <property type="match status" value="1"/>
</dbReference>
<evidence type="ECO:0000256" key="1">
    <source>
        <dbReference type="ARBA" id="ARBA00004651"/>
    </source>
</evidence>
<dbReference type="InterPro" id="IPR000515">
    <property type="entry name" value="MetI-like"/>
</dbReference>
<name>A0A8J6LLQ4_9FIRM</name>
<keyword evidence="4" id="KW-1003">Cell membrane</keyword>
<evidence type="ECO:0000256" key="9">
    <source>
        <dbReference type="RuleBase" id="RU363032"/>
    </source>
</evidence>
<organism evidence="11 12">
    <name type="scientific">Capillibacterium thermochitinicola</name>
    <dbReference type="NCBI Taxonomy" id="2699427"/>
    <lineage>
        <taxon>Bacteria</taxon>
        <taxon>Bacillati</taxon>
        <taxon>Bacillota</taxon>
        <taxon>Capillibacterium</taxon>
    </lineage>
</organism>
<sequence>MAERTVDPKVVRQRINRVLRIVFIAVTIFFILAPIFLLFKISVSAPQDILTQHPPFLIRNFTWNHWKKVLAAGHIWIPLLKSVTVATFVALFGLLIAAPAAYVISRLPRGLKYGILLAIFSTRMFPEVGIALPISVTFIRWGLVDTNLGLVLAHLIKVLPLMTWILTGTFDSIPKDLEQSALVDGCDKVQALIKVVLPLSLAGMAAASILCWLESWNEFTYAVYLCLADATLPIKTYYYVRRGNWFESAAYAVFLTIPVMIFTFALQNYLRSDYLSGALKY</sequence>
<dbReference type="AlphaFoldDB" id="A0A8J6LLQ4"/>
<protein>
    <submittedName>
        <fullName evidence="11">Carbohydrate ABC transporter permease</fullName>
    </submittedName>
</protein>
<evidence type="ECO:0000256" key="8">
    <source>
        <dbReference type="ARBA" id="ARBA00023136"/>
    </source>
</evidence>
<dbReference type="InterPro" id="IPR035906">
    <property type="entry name" value="MetI-like_sf"/>
</dbReference>
<evidence type="ECO:0000259" key="10">
    <source>
        <dbReference type="PROSITE" id="PS50928"/>
    </source>
</evidence>
<evidence type="ECO:0000313" key="12">
    <source>
        <dbReference type="Proteomes" id="UP000657177"/>
    </source>
</evidence>
<evidence type="ECO:0000256" key="3">
    <source>
        <dbReference type="ARBA" id="ARBA00022448"/>
    </source>
</evidence>